<dbReference type="PROSITE" id="PS00552">
    <property type="entry name" value="HTH_MERR_1"/>
    <property type="match status" value="1"/>
</dbReference>
<evidence type="ECO:0000313" key="4">
    <source>
        <dbReference type="Proteomes" id="UP000548476"/>
    </source>
</evidence>
<name>A0A841FCD4_9ACTN</name>
<dbReference type="EMBL" id="JACHGT010000005">
    <property type="protein sequence ID" value="MBB6034951.1"/>
    <property type="molecule type" value="Genomic_DNA"/>
</dbReference>
<evidence type="ECO:0000256" key="1">
    <source>
        <dbReference type="ARBA" id="ARBA00023125"/>
    </source>
</evidence>
<accession>A0A841FCD4</accession>
<dbReference type="PANTHER" id="PTHR30204:SF97">
    <property type="entry name" value="MERR FAMILY REGULATORY PROTEIN"/>
    <property type="match status" value="1"/>
</dbReference>
<dbReference type="SMART" id="SM00422">
    <property type="entry name" value="HTH_MERR"/>
    <property type="match status" value="1"/>
</dbReference>
<dbReference type="PROSITE" id="PS50937">
    <property type="entry name" value="HTH_MERR_2"/>
    <property type="match status" value="1"/>
</dbReference>
<keyword evidence="1 3" id="KW-0238">DNA-binding</keyword>
<dbReference type="SUPFAM" id="SSF46955">
    <property type="entry name" value="Putative DNA-binding domain"/>
    <property type="match status" value="1"/>
</dbReference>
<dbReference type="InterPro" id="IPR047057">
    <property type="entry name" value="MerR_fam"/>
</dbReference>
<comment type="caution">
    <text evidence="3">The sequence shown here is derived from an EMBL/GenBank/DDBJ whole genome shotgun (WGS) entry which is preliminary data.</text>
</comment>
<dbReference type="Proteomes" id="UP000548476">
    <property type="component" value="Unassembled WGS sequence"/>
</dbReference>
<feature type="domain" description="HTH merR-type" evidence="2">
    <location>
        <begin position="1"/>
        <end position="68"/>
    </location>
</feature>
<dbReference type="InterPro" id="IPR000551">
    <property type="entry name" value="MerR-type_HTH_dom"/>
</dbReference>
<dbReference type="PRINTS" id="PR00040">
    <property type="entry name" value="HTHMERR"/>
</dbReference>
<dbReference type="AlphaFoldDB" id="A0A841FCD4"/>
<dbReference type="Pfam" id="PF13411">
    <property type="entry name" value="MerR_1"/>
    <property type="match status" value="1"/>
</dbReference>
<dbReference type="GO" id="GO:0003700">
    <property type="term" value="F:DNA-binding transcription factor activity"/>
    <property type="evidence" value="ECO:0007669"/>
    <property type="project" value="InterPro"/>
</dbReference>
<evidence type="ECO:0000313" key="3">
    <source>
        <dbReference type="EMBL" id="MBB6034951.1"/>
    </source>
</evidence>
<gene>
    <name evidence="3" type="ORF">HNR73_002805</name>
</gene>
<dbReference type="InterPro" id="IPR009061">
    <property type="entry name" value="DNA-bd_dom_put_sf"/>
</dbReference>
<sequence length="125" mass="13470">MRIGELARLAGVSIRSLRYYEEQGLLAPARTPAGYRIYADGDIERVARIQLLYAAGMRSSCIADVLGCVNGDGTEAYAEPAPDLIAGLIPVRERIVRQIAELGDSLTVLDRILGAARGPLDVTRT</sequence>
<dbReference type="GO" id="GO:0003677">
    <property type="term" value="F:DNA binding"/>
    <property type="evidence" value="ECO:0007669"/>
    <property type="project" value="UniProtKB-KW"/>
</dbReference>
<evidence type="ECO:0000259" key="2">
    <source>
        <dbReference type="PROSITE" id="PS50937"/>
    </source>
</evidence>
<dbReference type="PANTHER" id="PTHR30204">
    <property type="entry name" value="REDOX-CYCLING DRUG-SENSING TRANSCRIPTIONAL ACTIVATOR SOXR"/>
    <property type="match status" value="1"/>
</dbReference>
<organism evidence="3 4">
    <name type="scientific">Phytomonospora endophytica</name>
    <dbReference type="NCBI Taxonomy" id="714109"/>
    <lineage>
        <taxon>Bacteria</taxon>
        <taxon>Bacillati</taxon>
        <taxon>Actinomycetota</taxon>
        <taxon>Actinomycetes</taxon>
        <taxon>Micromonosporales</taxon>
        <taxon>Micromonosporaceae</taxon>
        <taxon>Phytomonospora</taxon>
    </lineage>
</organism>
<keyword evidence="4" id="KW-1185">Reference proteome</keyword>
<dbReference type="Gene3D" id="1.10.1660.10">
    <property type="match status" value="1"/>
</dbReference>
<protein>
    <submittedName>
        <fullName evidence="3">DNA-binding transcriptional MerR regulator</fullName>
    </submittedName>
</protein>
<dbReference type="RefSeq" id="WP_184787799.1">
    <property type="nucleotide sequence ID" value="NZ_BONT01000091.1"/>
</dbReference>
<proteinExistence type="predicted"/>
<reference evidence="3 4" key="1">
    <citation type="submission" date="2020-08" db="EMBL/GenBank/DDBJ databases">
        <title>Genomic Encyclopedia of Type Strains, Phase IV (KMG-IV): sequencing the most valuable type-strain genomes for metagenomic binning, comparative biology and taxonomic classification.</title>
        <authorList>
            <person name="Goeker M."/>
        </authorList>
    </citation>
    <scope>NUCLEOTIDE SEQUENCE [LARGE SCALE GENOMIC DNA]</scope>
    <source>
        <strain evidence="3 4">YIM 65646</strain>
    </source>
</reference>